<evidence type="ECO:0000256" key="1">
    <source>
        <dbReference type="SAM" id="MobiDB-lite"/>
    </source>
</evidence>
<name>A0A7W5YUP8_9ACTN</name>
<dbReference type="RefSeq" id="WP_183663251.1">
    <property type="nucleotide sequence ID" value="NZ_JACIBV010000003.1"/>
</dbReference>
<protein>
    <submittedName>
        <fullName evidence="2">Uncharacterized protein</fullName>
    </submittedName>
</protein>
<comment type="caution">
    <text evidence="2">The sequence shown here is derived from an EMBL/GenBank/DDBJ whole genome shotgun (WGS) entry which is preliminary data.</text>
</comment>
<dbReference type="GeneID" id="95395799"/>
<dbReference type="Proteomes" id="UP000579945">
    <property type="component" value="Unassembled WGS sequence"/>
</dbReference>
<proteinExistence type="predicted"/>
<dbReference type="EMBL" id="JACIBV010000003">
    <property type="protein sequence ID" value="MBB3733884.1"/>
    <property type="molecule type" value="Genomic_DNA"/>
</dbReference>
<evidence type="ECO:0000313" key="3">
    <source>
        <dbReference type="Proteomes" id="UP000579945"/>
    </source>
</evidence>
<keyword evidence="3" id="KW-1185">Reference proteome</keyword>
<accession>A0A7W5YUP8</accession>
<evidence type="ECO:0000313" key="2">
    <source>
        <dbReference type="EMBL" id="MBB3733884.1"/>
    </source>
</evidence>
<feature type="region of interest" description="Disordered" evidence="1">
    <location>
        <begin position="150"/>
        <end position="180"/>
    </location>
</feature>
<sequence>MNCPRFNQARAAARGPRTRVDLTDARQRAAHAAAKPTVLLPKTSSGYGCLPTICTQQTITLHPGDLGHKDKLRQDLPYLSPAWKGAFKAIRANPEGINGRLKGQIIDLVDPTNRLAHGRVAKTILVALMVCIANQKILLSWRQIHDHELRPSSTTGDDLPAEPDIDDTTSNSGRPPPARP</sequence>
<organism evidence="2 3">
    <name type="scientific">Nonomuraea dietziae</name>
    <dbReference type="NCBI Taxonomy" id="65515"/>
    <lineage>
        <taxon>Bacteria</taxon>
        <taxon>Bacillati</taxon>
        <taxon>Actinomycetota</taxon>
        <taxon>Actinomycetes</taxon>
        <taxon>Streptosporangiales</taxon>
        <taxon>Streptosporangiaceae</taxon>
        <taxon>Nonomuraea</taxon>
    </lineage>
</organism>
<dbReference type="AlphaFoldDB" id="A0A7W5YUP8"/>
<gene>
    <name evidence="2" type="ORF">FHR33_009837</name>
</gene>
<reference evidence="2 3" key="1">
    <citation type="submission" date="2020-08" db="EMBL/GenBank/DDBJ databases">
        <title>Sequencing the genomes of 1000 actinobacteria strains.</title>
        <authorList>
            <person name="Klenk H.-P."/>
        </authorList>
    </citation>
    <scope>NUCLEOTIDE SEQUENCE [LARGE SCALE GENOMIC DNA]</scope>
    <source>
        <strain evidence="2 3">DSM 44320</strain>
    </source>
</reference>